<feature type="non-terminal residue" evidence="2">
    <location>
        <position position="1"/>
    </location>
</feature>
<evidence type="ECO:0000313" key="3">
    <source>
        <dbReference type="Proteomes" id="UP001234989"/>
    </source>
</evidence>
<name>A0AAF0UIE7_SOLVR</name>
<dbReference type="AlphaFoldDB" id="A0AAF0UIE7"/>
<evidence type="ECO:0000313" key="2">
    <source>
        <dbReference type="EMBL" id="WMV46732.1"/>
    </source>
</evidence>
<evidence type="ECO:0008006" key="4">
    <source>
        <dbReference type="Google" id="ProtNLM"/>
    </source>
</evidence>
<accession>A0AAF0UIE7</accession>
<reference evidence="2" key="1">
    <citation type="submission" date="2023-08" db="EMBL/GenBank/DDBJ databases">
        <title>A de novo genome assembly of Solanum verrucosum Schlechtendal, a Mexican diploid species geographically isolated from the other diploid A-genome species in potato relatives.</title>
        <authorList>
            <person name="Hosaka K."/>
        </authorList>
    </citation>
    <scope>NUCLEOTIDE SEQUENCE</scope>
    <source>
        <tissue evidence="2">Young leaves</tissue>
    </source>
</reference>
<feature type="region of interest" description="Disordered" evidence="1">
    <location>
        <begin position="90"/>
        <end position="134"/>
    </location>
</feature>
<proteinExistence type="predicted"/>
<sequence length="134" mass="14661">IHADDTTIPPTSTDAQAPPSTATSQAAVHKRLDAFELRVIERPATNIDVTTFQTGLTRIRSDVDALLTPAEVVRDTAPEVEEDEVVMSALFGDTMPPPNPSRAAGKCYHSSEHNADTDEARRSRKKEWHELVTA</sequence>
<evidence type="ECO:0000256" key="1">
    <source>
        <dbReference type="SAM" id="MobiDB-lite"/>
    </source>
</evidence>
<keyword evidence="3" id="KW-1185">Reference proteome</keyword>
<dbReference type="EMBL" id="CP133620">
    <property type="protein sequence ID" value="WMV46732.1"/>
    <property type="molecule type" value="Genomic_DNA"/>
</dbReference>
<feature type="compositionally biased region" description="Polar residues" evidence="1">
    <location>
        <begin position="8"/>
        <end position="26"/>
    </location>
</feature>
<organism evidence="2 3">
    <name type="scientific">Solanum verrucosum</name>
    <dbReference type="NCBI Taxonomy" id="315347"/>
    <lineage>
        <taxon>Eukaryota</taxon>
        <taxon>Viridiplantae</taxon>
        <taxon>Streptophyta</taxon>
        <taxon>Embryophyta</taxon>
        <taxon>Tracheophyta</taxon>
        <taxon>Spermatophyta</taxon>
        <taxon>Magnoliopsida</taxon>
        <taxon>eudicotyledons</taxon>
        <taxon>Gunneridae</taxon>
        <taxon>Pentapetalae</taxon>
        <taxon>asterids</taxon>
        <taxon>lamiids</taxon>
        <taxon>Solanales</taxon>
        <taxon>Solanaceae</taxon>
        <taxon>Solanoideae</taxon>
        <taxon>Solaneae</taxon>
        <taxon>Solanum</taxon>
    </lineage>
</organism>
<protein>
    <recommendedName>
        <fullName evidence="4">Integrase core domain containing protein</fullName>
    </recommendedName>
</protein>
<dbReference type="Proteomes" id="UP001234989">
    <property type="component" value="Chromosome 9"/>
</dbReference>
<feature type="region of interest" description="Disordered" evidence="1">
    <location>
        <begin position="1"/>
        <end position="27"/>
    </location>
</feature>
<feature type="compositionally biased region" description="Basic and acidic residues" evidence="1">
    <location>
        <begin position="109"/>
        <end position="134"/>
    </location>
</feature>
<gene>
    <name evidence="2" type="ORF">MTR67_040117</name>
</gene>